<proteinExistence type="predicted"/>
<dbReference type="Proteomes" id="UP000887013">
    <property type="component" value="Unassembled WGS sequence"/>
</dbReference>
<sequence length="149" mass="17137">MSGREEESTTFPSYSPGQEHMDEGQTKTDADAVNYIKRTSLLHKTLDCNEVHQTNIKGIILIEERDRNFSSTPLWKTFDQERLLLELDMNRTADELTSLFPRPVKSCFHNISHKVNKLRNCVAEAILSPPNLILNNNSKNDKTQEHINK</sequence>
<comment type="caution">
    <text evidence="2">The sequence shown here is derived from an EMBL/GenBank/DDBJ whole genome shotgun (WGS) entry which is preliminary data.</text>
</comment>
<evidence type="ECO:0000313" key="3">
    <source>
        <dbReference type="Proteomes" id="UP000887013"/>
    </source>
</evidence>
<feature type="region of interest" description="Disordered" evidence="1">
    <location>
        <begin position="1"/>
        <end position="26"/>
    </location>
</feature>
<organism evidence="2 3">
    <name type="scientific">Nephila pilipes</name>
    <name type="common">Giant wood spider</name>
    <name type="synonym">Nephila maculata</name>
    <dbReference type="NCBI Taxonomy" id="299642"/>
    <lineage>
        <taxon>Eukaryota</taxon>
        <taxon>Metazoa</taxon>
        <taxon>Ecdysozoa</taxon>
        <taxon>Arthropoda</taxon>
        <taxon>Chelicerata</taxon>
        <taxon>Arachnida</taxon>
        <taxon>Araneae</taxon>
        <taxon>Araneomorphae</taxon>
        <taxon>Entelegynae</taxon>
        <taxon>Araneoidea</taxon>
        <taxon>Nephilidae</taxon>
        <taxon>Nephila</taxon>
    </lineage>
</organism>
<accession>A0A8X6MAD2</accession>
<keyword evidence="3" id="KW-1185">Reference proteome</keyword>
<protein>
    <submittedName>
        <fullName evidence="2">Uncharacterized protein</fullName>
    </submittedName>
</protein>
<evidence type="ECO:0000313" key="2">
    <source>
        <dbReference type="EMBL" id="GFS36393.1"/>
    </source>
</evidence>
<dbReference type="AlphaFoldDB" id="A0A8X6MAD2"/>
<evidence type="ECO:0000256" key="1">
    <source>
        <dbReference type="SAM" id="MobiDB-lite"/>
    </source>
</evidence>
<dbReference type="EMBL" id="BMAW01088749">
    <property type="protein sequence ID" value="GFS36393.1"/>
    <property type="molecule type" value="Genomic_DNA"/>
</dbReference>
<name>A0A8X6MAD2_NEPPI</name>
<reference evidence="2" key="1">
    <citation type="submission" date="2020-08" db="EMBL/GenBank/DDBJ databases">
        <title>Multicomponent nature underlies the extraordinary mechanical properties of spider dragline silk.</title>
        <authorList>
            <person name="Kono N."/>
            <person name="Nakamura H."/>
            <person name="Mori M."/>
            <person name="Yoshida Y."/>
            <person name="Ohtoshi R."/>
            <person name="Malay A.D."/>
            <person name="Moran D.A.P."/>
            <person name="Tomita M."/>
            <person name="Numata K."/>
            <person name="Arakawa K."/>
        </authorList>
    </citation>
    <scope>NUCLEOTIDE SEQUENCE</scope>
</reference>
<gene>
    <name evidence="2" type="ORF">NPIL_571121</name>
</gene>